<dbReference type="Proteomes" id="UP000250796">
    <property type="component" value="Chromosome MESINF"/>
</dbReference>
<sequence>MIGMKTTVSHTDRSTFGKNGQVKETSKNRLKELFSERKVKKVGEVVLTGREFIRENLENLPQSMTIEQFIEKYNSWYSQGTIEIRFRDVTRTEHYTMQSDRRLSLDELIYFMKLWKDEGLERILFYETRTESDIPTGWDGAALEDLKSLKPREGERKFSTRQAIPSQKVLVLRMSDEFGVRVTVLRNVTTGGKVPQIRRSAGDEIIVERAIVNEGNTEIN</sequence>
<dbReference type="KEGG" id="minf:MESINF_1180"/>
<dbReference type="EMBL" id="LS974202">
    <property type="protein sequence ID" value="SSC12624.1"/>
    <property type="molecule type" value="Genomic_DNA"/>
</dbReference>
<keyword evidence="3" id="KW-1185">Reference proteome</keyword>
<reference evidence="2 3" key="1">
    <citation type="submission" date="2017-01" db="EMBL/GenBank/DDBJ databases">
        <authorList>
            <person name="Erauso G."/>
        </authorList>
    </citation>
    <scope>NUCLEOTIDE SEQUENCE [LARGE SCALE GENOMIC DNA]</scope>
    <source>
        <strain evidence="2">MESINF1</strain>
    </source>
</reference>
<evidence type="ECO:0000313" key="3">
    <source>
        <dbReference type="Proteomes" id="UP000250796"/>
    </source>
</evidence>
<name>A0A7Z7LER4_9BACT</name>
<dbReference type="AlphaFoldDB" id="A0A7Z7LER4"/>
<protein>
    <submittedName>
        <fullName evidence="2">Uncharacterized protein</fullName>
    </submittedName>
</protein>
<proteinExistence type="predicted"/>
<organism evidence="2 3">
    <name type="scientific">Mesotoga infera</name>
    <dbReference type="NCBI Taxonomy" id="1236046"/>
    <lineage>
        <taxon>Bacteria</taxon>
        <taxon>Thermotogati</taxon>
        <taxon>Thermotogota</taxon>
        <taxon>Thermotogae</taxon>
        <taxon>Kosmotogales</taxon>
        <taxon>Kosmotogaceae</taxon>
        <taxon>Mesotoga</taxon>
    </lineage>
</organism>
<gene>
    <name evidence="2" type="ORF">MESINF_1180</name>
</gene>
<accession>A0A7Z7LER4</accession>
<feature type="region of interest" description="Disordered" evidence="1">
    <location>
        <begin position="1"/>
        <end position="22"/>
    </location>
</feature>
<evidence type="ECO:0000256" key="1">
    <source>
        <dbReference type="SAM" id="MobiDB-lite"/>
    </source>
</evidence>
<evidence type="ECO:0000313" key="2">
    <source>
        <dbReference type="EMBL" id="SSC12624.1"/>
    </source>
</evidence>